<dbReference type="InterPro" id="IPR045062">
    <property type="entry name" value="Cyt_c_biogenesis_CcsA/CcmC"/>
</dbReference>
<reference evidence="8" key="1">
    <citation type="submission" date="2011-01" db="EMBL/GenBank/DDBJ databases">
        <title>Complete sequence of chromosome of Thermovibrio ammonificans HB-1.</title>
        <authorList>
            <consortium name="US DOE Joint Genome Institute"/>
            <person name="Lucas S."/>
            <person name="Copeland A."/>
            <person name="Lapidus A."/>
            <person name="Cheng J.-F."/>
            <person name="Goodwin L."/>
            <person name="Pitluck S."/>
            <person name="Davenport K."/>
            <person name="Detter J.C."/>
            <person name="Han C."/>
            <person name="Tapia R."/>
            <person name="Land M."/>
            <person name="Hauser L."/>
            <person name="Kyrpides N."/>
            <person name="Ivanova N."/>
            <person name="Ovchinnikova G."/>
            <person name="Vetriani C."/>
            <person name="Woyke T."/>
        </authorList>
    </citation>
    <scope>NUCLEOTIDE SEQUENCE [LARGE SCALE GENOMIC DNA]</scope>
    <source>
        <strain evidence="8">HB-1</strain>
    </source>
</reference>
<keyword evidence="3" id="KW-0201">Cytochrome c-type biogenesis</keyword>
<name>E8T6Q8_THEA1</name>
<evidence type="ECO:0000256" key="4">
    <source>
        <dbReference type="ARBA" id="ARBA00022989"/>
    </source>
</evidence>
<dbReference type="GO" id="GO:0017004">
    <property type="term" value="P:cytochrome complex assembly"/>
    <property type="evidence" value="ECO:0007669"/>
    <property type="project" value="UniProtKB-KW"/>
</dbReference>
<dbReference type="GO" id="GO:0005886">
    <property type="term" value="C:plasma membrane"/>
    <property type="evidence" value="ECO:0007669"/>
    <property type="project" value="TreeGrafter"/>
</dbReference>
<dbReference type="STRING" id="648996.Theam_0875"/>
<evidence type="ECO:0000256" key="3">
    <source>
        <dbReference type="ARBA" id="ARBA00022748"/>
    </source>
</evidence>
<keyword evidence="5 6" id="KW-0472">Membrane</keyword>
<keyword evidence="4 6" id="KW-1133">Transmembrane helix</keyword>
<feature type="transmembrane region" description="Helical" evidence="6">
    <location>
        <begin position="175"/>
        <end position="193"/>
    </location>
</feature>
<dbReference type="PANTHER" id="PTHR30071">
    <property type="entry name" value="HEME EXPORTER PROTEIN C"/>
    <property type="match status" value="1"/>
</dbReference>
<feature type="domain" description="Cytochrome c assembly protein" evidence="7">
    <location>
        <begin position="63"/>
        <end position="225"/>
    </location>
</feature>
<feature type="transmembrane region" description="Helical" evidence="6">
    <location>
        <begin position="205"/>
        <end position="223"/>
    </location>
</feature>
<accession>E8T6Q8</accession>
<evidence type="ECO:0000313" key="8">
    <source>
        <dbReference type="EMBL" id="ADU96842.1"/>
    </source>
</evidence>
<dbReference type="eggNOG" id="COG0755">
    <property type="taxonomic scope" value="Bacteria"/>
</dbReference>
<feature type="transmembrane region" description="Helical" evidence="6">
    <location>
        <begin position="44"/>
        <end position="63"/>
    </location>
</feature>
<dbReference type="RefSeq" id="WP_013537628.1">
    <property type="nucleotide sequence ID" value="NC_014926.1"/>
</dbReference>
<keyword evidence="2 6" id="KW-0812">Transmembrane</keyword>
<evidence type="ECO:0000313" key="9">
    <source>
        <dbReference type="Proteomes" id="UP000006362"/>
    </source>
</evidence>
<gene>
    <name evidence="8" type="ordered locus">Theam_0875</name>
</gene>
<dbReference type="InterPro" id="IPR002541">
    <property type="entry name" value="Cyt_c_assembly"/>
</dbReference>
<comment type="subcellular location">
    <subcellularLocation>
        <location evidence="1">Membrane</location>
        <topology evidence="1">Multi-pass membrane protein</topology>
    </subcellularLocation>
</comment>
<feature type="transmembrane region" description="Helical" evidence="6">
    <location>
        <begin position="106"/>
        <end position="129"/>
    </location>
</feature>
<dbReference type="Proteomes" id="UP000006362">
    <property type="component" value="Chromosome"/>
</dbReference>
<dbReference type="GO" id="GO:0020037">
    <property type="term" value="F:heme binding"/>
    <property type="evidence" value="ECO:0007669"/>
    <property type="project" value="InterPro"/>
</dbReference>
<proteinExistence type="predicted"/>
<protein>
    <submittedName>
        <fullName evidence="8">Cytochrome c assembly protein</fullName>
    </submittedName>
</protein>
<dbReference type="PANTHER" id="PTHR30071:SF1">
    <property type="entry name" value="CYTOCHROME B_B6 PROTEIN-RELATED"/>
    <property type="match status" value="1"/>
</dbReference>
<dbReference type="EMBL" id="CP002444">
    <property type="protein sequence ID" value="ADU96842.1"/>
    <property type="molecule type" value="Genomic_DNA"/>
</dbReference>
<evidence type="ECO:0000256" key="2">
    <source>
        <dbReference type="ARBA" id="ARBA00022692"/>
    </source>
</evidence>
<feature type="transmembrane region" description="Helical" evidence="6">
    <location>
        <begin position="141"/>
        <end position="163"/>
    </location>
</feature>
<evidence type="ECO:0000256" key="1">
    <source>
        <dbReference type="ARBA" id="ARBA00004141"/>
    </source>
</evidence>
<feature type="transmembrane region" description="Helical" evidence="6">
    <location>
        <begin position="75"/>
        <end position="94"/>
    </location>
</feature>
<sequence>MEKLLAAVGLLGFLLAAVKREGLLLLIPAISLLAAIAAESLKLGYPPLFSGYYAIALFGALFALSGFSLKANPKFVGTVGAVVTAILLALNPQVKEIPPIVRTPLFFIHVGTAMVSYSVFAVAAIYAIWKGASKEEIEPLTVAKWGFWLFTLSLWVGAVWAFLAWGDLFPVDPKSLLSLGFWLYCGALLHLPFDSKLQRVKEIGVVGAGLYVLFLFLGVNFLLGGSHGF</sequence>
<dbReference type="HOGENOM" id="CLU_049710_2_2_0"/>
<dbReference type="Pfam" id="PF01578">
    <property type="entry name" value="Cytochrom_C_asm"/>
    <property type="match status" value="1"/>
</dbReference>
<keyword evidence="9" id="KW-1185">Reference proteome</keyword>
<evidence type="ECO:0000256" key="6">
    <source>
        <dbReference type="SAM" id="Phobius"/>
    </source>
</evidence>
<organism evidence="8 9">
    <name type="scientific">Thermovibrio ammonificans (strain DSM 15698 / JCM 12110 / HB-1)</name>
    <dbReference type="NCBI Taxonomy" id="648996"/>
    <lineage>
        <taxon>Bacteria</taxon>
        <taxon>Pseudomonadati</taxon>
        <taxon>Aquificota</taxon>
        <taxon>Aquificia</taxon>
        <taxon>Desulfurobacteriales</taxon>
        <taxon>Desulfurobacteriaceae</taxon>
        <taxon>Thermovibrio</taxon>
    </lineage>
</organism>
<dbReference type="KEGG" id="tam:Theam_0875"/>
<dbReference type="AlphaFoldDB" id="E8T6Q8"/>
<evidence type="ECO:0000256" key="5">
    <source>
        <dbReference type="ARBA" id="ARBA00023136"/>
    </source>
</evidence>
<evidence type="ECO:0000259" key="7">
    <source>
        <dbReference type="Pfam" id="PF01578"/>
    </source>
</evidence>